<dbReference type="PANTHER" id="PTHR12110:SF41">
    <property type="entry name" value="INOSOSE DEHYDRATASE"/>
    <property type="match status" value="1"/>
</dbReference>
<organism evidence="3 4">
    <name type="scientific">Kordiimonas lacus</name>
    <dbReference type="NCBI Taxonomy" id="637679"/>
    <lineage>
        <taxon>Bacteria</taxon>
        <taxon>Pseudomonadati</taxon>
        <taxon>Pseudomonadota</taxon>
        <taxon>Alphaproteobacteria</taxon>
        <taxon>Kordiimonadales</taxon>
        <taxon>Kordiimonadaceae</taxon>
        <taxon>Kordiimonas</taxon>
    </lineage>
</organism>
<dbReference type="InterPro" id="IPR006311">
    <property type="entry name" value="TAT_signal"/>
</dbReference>
<dbReference type="PROSITE" id="PS51257">
    <property type="entry name" value="PROKAR_LIPOPROTEIN"/>
    <property type="match status" value="1"/>
</dbReference>
<dbReference type="Proteomes" id="UP000183685">
    <property type="component" value="Unassembled WGS sequence"/>
</dbReference>
<accession>A0A1G6SWP6</accession>
<dbReference type="OrthoDB" id="9798407at2"/>
<evidence type="ECO:0000313" key="4">
    <source>
        <dbReference type="Proteomes" id="UP000183685"/>
    </source>
</evidence>
<dbReference type="GO" id="GO:0016853">
    <property type="term" value="F:isomerase activity"/>
    <property type="evidence" value="ECO:0007669"/>
    <property type="project" value="UniProtKB-KW"/>
</dbReference>
<feature type="signal peptide" evidence="1">
    <location>
        <begin position="1"/>
        <end position="23"/>
    </location>
</feature>
<dbReference type="EMBL" id="FNAK01000001">
    <property type="protein sequence ID" value="SDD21238.1"/>
    <property type="molecule type" value="Genomic_DNA"/>
</dbReference>
<dbReference type="PANTHER" id="PTHR12110">
    <property type="entry name" value="HYDROXYPYRUVATE ISOMERASE"/>
    <property type="match status" value="1"/>
</dbReference>
<dbReference type="InterPro" id="IPR050312">
    <property type="entry name" value="IolE/XylAMocC-like"/>
</dbReference>
<dbReference type="PROSITE" id="PS51318">
    <property type="entry name" value="TAT"/>
    <property type="match status" value="1"/>
</dbReference>
<evidence type="ECO:0000256" key="1">
    <source>
        <dbReference type="SAM" id="SignalP"/>
    </source>
</evidence>
<keyword evidence="1" id="KW-0732">Signal</keyword>
<dbReference type="SUPFAM" id="SSF51658">
    <property type="entry name" value="Xylose isomerase-like"/>
    <property type="match status" value="1"/>
</dbReference>
<dbReference type="Gene3D" id="3.20.20.150">
    <property type="entry name" value="Divalent-metal-dependent TIM barrel enzymes"/>
    <property type="match status" value="1"/>
</dbReference>
<evidence type="ECO:0000313" key="3">
    <source>
        <dbReference type="EMBL" id="SDD21238.1"/>
    </source>
</evidence>
<keyword evidence="4" id="KW-1185">Reference proteome</keyword>
<keyword evidence="3" id="KW-0413">Isomerase</keyword>
<dbReference type="InterPro" id="IPR013022">
    <property type="entry name" value="Xyl_isomerase-like_TIM-brl"/>
</dbReference>
<dbReference type="Pfam" id="PF01261">
    <property type="entry name" value="AP_endonuc_2"/>
    <property type="match status" value="1"/>
</dbReference>
<dbReference type="AlphaFoldDB" id="A0A1G6SWP6"/>
<dbReference type="RefSeq" id="WP_068309198.1">
    <property type="nucleotide sequence ID" value="NZ_FNAK01000001.1"/>
</dbReference>
<feature type="chain" id="PRO_5010172220" evidence="1">
    <location>
        <begin position="24"/>
        <end position="283"/>
    </location>
</feature>
<proteinExistence type="predicted"/>
<name>A0A1G6SWP6_9PROT</name>
<reference evidence="3 4" key="1">
    <citation type="submission" date="2016-10" db="EMBL/GenBank/DDBJ databases">
        <authorList>
            <person name="de Groot N.N."/>
        </authorList>
    </citation>
    <scope>NUCLEOTIDE SEQUENCE [LARGE SCALE GENOMIC DNA]</scope>
    <source>
        <strain evidence="3 4">CGMCC 1.9109</strain>
    </source>
</reference>
<dbReference type="InterPro" id="IPR036237">
    <property type="entry name" value="Xyl_isomerase-like_sf"/>
</dbReference>
<sequence>MTQRPITRRSFLRAAALTGTALAVPTLLSACGAANASAQPIGVQLYTVRDLMAKDVAGTLAQIGALGYQEVEFAGYFDQSYADIKGWLAESGLTAPSAHVSHQVFKENFEAAVEAATVLGHKNLFLSWLPPEDRTVQRYYAIAELLNKNGEIAKSAGIQLGFHNHEFEFKNHNGLRGYDIFLNNTDRNLVKFELDLYWTRVAGVEPLPLVQAHPGRFPCVHVKDYGADGSIVDVGDGSIDFGGLYAPLRKAGVKHFFIERDNSPAPMETLTRSIKAFQSMIGR</sequence>
<gene>
    <name evidence="3" type="ORF">SAMN04488071_0020</name>
</gene>
<protein>
    <submittedName>
        <fullName evidence="3">Sugar phosphate isomerase/epimerase</fullName>
    </submittedName>
</protein>
<feature type="domain" description="Xylose isomerase-like TIM barrel" evidence="2">
    <location>
        <begin position="64"/>
        <end position="267"/>
    </location>
</feature>
<evidence type="ECO:0000259" key="2">
    <source>
        <dbReference type="Pfam" id="PF01261"/>
    </source>
</evidence>
<dbReference type="STRING" id="637679.GCA_001550055_00868"/>